<gene>
    <name evidence="1" type="ORF">SRO942_LOCUS46411</name>
</gene>
<accession>A0A8S2Y1K9</accession>
<proteinExistence type="predicted"/>
<sequence>MDSTLVAIIKGTNLAKIFLQLATTRSDQLQQEAYRILAMIMTEDEVKSLSDPENITRVFTRLINNFIDNMFRKKILQNTLLSLKKNGFPEKPSEKPIPEICSENVIAYENTD</sequence>
<reference evidence="1" key="1">
    <citation type="submission" date="2021-02" db="EMBL/GenBank/DDBJ databases">
        <authorList>
            <person name="Nowell W R."/>
        </authorList>
    </citation>
    <scope>NUCLEOTIDE SEQUENCE</scope>
</reference>
<comment type="caution">
    <text evidence="1">The sequence shown here is derived from an EMBL/GenBank/DDBJ whole genome shotgun (WGS) entry which is preliminary data.</text>
</comment>
<protein>
    <submittedName>
        <fullName evidence="1">Uncharacterized protein</fullName>
    </submittedName>
</protein>
<evidence type="ECO:0000313" key="2">
    <source>
        <dbReference type="Proteomes" id="UP000681722"/>
    </source>
</evidence>
<name>A0A8S2Y1K9_9BILA</name>
<dbReference type="AlphaFoldDB" id="A0A8S2Y1K9"/>
<dbReference type="Proteomes" id="UP000681722">
    <property type="component" value="Unassembled WGS sequence"/>
</dbReference>
<dbReference type="EMBL" id="CAJOBC010112710">
    <property type="protein sequence ID" value="CAF4536496.1"/>
    <property type="molecule type" value="Genomic_DNA"/>
</dbReference>
<organism evidence="1 2">
    <name type="scientific">Didymodactylos carnosus</name>
    <dbReference type="NCBI Taxonomy" id="1234261"/>
    <lineage>
        <taxon>Eukaryota</taxon>
        <taxon>Metazoa</taxon>
        <taxon>Spiralia</taxon>
        <taxon>Gnathifera</taxon>
        <taxon>Rotifera</taxon>
        <taxon>Eurotatoria</taxon>
        <taxon>Bdelloidea</taxon>
        <taxon>Philodinida</taxon>
        <taxon>Philodinidae</taxon>
        <taxon>Didymodactylos</taxon>
    </lineage>
</organism>
<evidence type="ECO:0000313" key="1">
    <source>
        <dbReference type="EMBL" id="CAF4536496.1"/>
    </source>
</evidence>